<dbReference type="Proteomes" id="UP001056981">
    <property type="component" value="Chromosome"/>
</dbReference>
<organism evidence="1 2">
    <name type="scientific">Treponema denticola</name>
    <dbReference type="NCBI Taxonomy" id="158"/>
    <lineage>
        <taxon>Bacteria</taxon>
        <taxon>Pseudomonadati</taxon>
        <taxon>Spirochaetota</taxon>
        <taxon>Spirochaetia</taxon>
        <taxon>Spirochaetales</taxon>
        <taxon>Treponemataceae</taxon>
        <taxon>Treponema</taxon>
    </lineage>
</organism>
<sequence>MKETQADKLSDTALFGINPEIISDKKLFEASNNLIHKNLEAYKELAQ</sequence>
<proteinExistence type="predicted"/>
<protein>
    <submittedName>
        <fullName evidence="1">Uncharacterized protein</fullName>
    </submittedName>
</protein>
<reference evidence="1" key="1">
    <citation type="submission" date="2020-04" db="EMBL/GenBank/DDBJ databases">
        <title>Comparative genomics of oral phylogroup-2 Treponema strains.</title>
        <authorList>
            <person name="Zeng H."/>
            <person name="Chan Y.K."/>
            <person name="Watt R.M."/>
        </authorList>
    </citation>
    <scope>NUCLEOTIDE SEQUENCE</scope>
    <source>
        <strain evidence="1">OMZ 905</strain>
    </source>
</reference>
<accession>A0A9Q9EX90</accession>
<dbReference type="AlphaFoldDB" id="A0A9Q9EX90"/>
<gene>
    <name evidence="1" type="ORF">E4N86_08615</name>
</gene>
<evidence type="ECO:0000313" key="2">
    <source>
        <dbReference type="Proteomes" id="UP001056981"/>
    </source>
</evidence>
<dbReference type="RefSeq" id="WP_253717822.1">
    <property type="nucleotide sequence ID" value="NZ_CP051522.1"/>
</dbReference>
<name>A0A9Q9EX90_TREDN</name>
<dbReference type="EMBL" id="CP051635">
    <property type="protein sequence ID" value="UTD00753.1"/>
    <property type="molecule type" value="Genomic_DNA"/>
</dbReference>
<evidence type="ECO:0000313" key="1">
    <source>
        <dbReference type="EMBL" id="UTD00753.1"/>
    </source>
</evidence>